<reference evidence="1" key="1">
    <citation type="submission" date="2019-04" db="EMBL/GenBank/DDBJ databases">
        <title>Friends and foes A comparative genomics studyof 23 Aspergillus species from section Flavi.</title>
        <authorList>
            <consortium name="DOE Joint Genome Institute"/>
            <person name="Kjaerbolling I."/>
            <person name="Vesth T."/>
            <person name="Frisvad J.C."/>
            <person name="Nybo J.L."/>
            <person name="Theobald S."/>
            <person name="Kildgaard S."/>
            <person name="Isbrandt T."/>
            <person name="Kuo A."/>
            <person name="Sato A."/>
            <person name="Lyhne E.K."/>
            <person name="Kogle M.E."/>
            <person name="Wiebenga A."/>
            <person name="Kun R.S."/>
            <person name="Lubbers R.J."/>
            <person name="Makela M.R."/>
            <person name="Barry K."/>
            <person name="Chovatia M."/>
            <person name="Clum A."/>
            <person name="Daum C."/>
            <person name="Haridas S."/>
            <person name="He G."/>
            <person name="LaButti K."/>
            <person name="Lipzen A."/>
            <person name="Mondo S."/>
            <person name="Riley R."/>
            <person name="Salamov A."/>
            <person name="Simmons B.A."/>
            <person name="Magnuson J.K."/>
            <person name="Henrissat B."/>
            <person name="Mortensen U.H."/>
            <person name="Larsen T.O."/>
            <person name="Devries R.P."/>
            <person name="Grigoriev I.V."/>
            <person name="Machida M."/>
            <person name="Baker S.E."/>
            <person name="Andersen M.R."/>
        </authorList>
    </citation>
    <scope>NUCLEOTIDE SEQUENCE [LARGE SCALE GENOMIC DNA]</scope>
    <source>
        <strain evidence="1">IBT 14317</strain>
    </source>
</reference>
<gene>
    <name evidence="1" type="ORF">BDV23DRAFT_176028</name>
</gene>
<dbReference type="GO" id="GO:0016020">
    <property type="term" value="C:membrane"/>
    <property type="evidence" value="ECO:0007669"/>
    <property type="project" value="TreeGrafter"/>
</dbReference>
<dbReference type="PANTHER" id="PTHR43341">
    <property type="entry name" value="AMINO ACID PERMEASE"/>
    <property type="match status" value="1"/>
</dbReference>
<name>A0A5N7BVA1_PETAA</name>
<sequence length="202" mass="22808">MGVFYILGSLMVTLVVSHHRRSPFVITYKNAGIPAMDHVRNAVVFISAVLAGSITAYGGHEHWVVRTGHPWAALLRDHQSWGGLSYISVWSIGADESRHTPYAQWWGLRCCLALIILELYLSIKSLGKETSAKNFFAKHISMIAVSIIWIVVQLLYRCPLWIGASKINLDEHRRFYAEHPDEGATHRGVRAATKRKVETFLQ</sequence>
<protein>
    <submittedName>
        <fullName evidence="1">Uncharacterized protein</fullName>
    </submittedName>
</protein>
<organism evidence="1">
    <name type="scientific">Petromyces alliaceus</name>
    <name type="common">Aspergillus alliaceus</name>
    <dbReference type="NCBI Taxonomy" id="209559"/>
    <lineage>
        <taxon>Eukaryota</taxon>
        <taxon>Fungi</taxon>
        <taxon>Dikarya</taxon>
        <taxon>Ascomycota</taxon>
        <taxon>Pezizomycotina</taxon>
        <taxon>Eurotiomycetes</taxon>
        <taxon>Eurotiomycetidae</taxon>
        <taxon>Eurotiales</taxon>
        <taxon>Aspergillaceae</taxon>
        <taxon>Aspergillus</taxon>
        <taxon>Aspergillus subgen. Circumdati</taxon>
    </lineage>
</organism>
<accession>A0A5N7BVA1</accession>
<dbReference type="EMBL" id="ML735327">
    <property type="protein sequence ID" value="KAE8385750.1"/>
    <property type="molecule type" value="Genomic_DNA"/>
</dbReference>
<evidence type="ECO:0000313" key="1">
    <source>
        <dbReference type="EMBL" id="KAE8385750.1"/>
    </source>
</evidence>
<dbReference type="Proteomes" id="UP000326877">
    <property type="component" value="Unassembled WGS sequence"/>
</dbReference>
<dbReference type="PANTHER" id="PTHR43341:SF37">
    <property type="entry name" value="AMINO ACID TRANSPORTER (EUROFUNG)"/>
    <property type="match status" value="1"/>
</dbReference>
<proteinExistence type="predicted"/>
<dbReference type="GO" id="GO:0015171">
    <property type="term" value="F:amino acid transmembrane transporter activity"/>
    <property type="evidence" value="ECO:0007669"/>
    <property type="project" value="TreeGrafter"/>
</dbReference>
<dbReference type="OrthoDB" id="3900342at2759"/>
<dbReference type="InterPro" id="IPR050524">
    <property type="entry name" value="APC_YAT"/>
</dbReference>
<dbReference type="AlphaFoldDB" id="A0A5N7BVA1"/>